<sequence>MLARADYRFSGSDLNNFVLYGPSAGTEVLSPWESIGSFGVRNLVLCKEPQTENIIDDEKSPAMTRKGSGSLRAWFNKSLNLKISSH</sequence>
<name>A0A8S0T3R0_OLEEU</name>
<reference evidence="1 2" key="1">
    <citation type="submission" date="2019-12" db="EMBL/GenBank/DDBJ databases">
        <authorList>
            <person name="Alioto T."/>
            <person name="Alioto T."/>
            <person name="Gomez Garrido J."/>
        </authorList>
    </citation>
    <scope>NUCLEOTIDE SEQUENCE [LARGE SCALE GENOMIC DNA]</scope>
</reference>
<dbReference type="OrthoDB" id="1919859at2759"/>
<dbReference type="AlphaFoldDB" id="A0A8S0T3R0"/>
<accession>A0A8S0T3R0</accession>
<comment type="caution">
    <text evidence="1">The sequence shown here is derived from an EMBL/GenBank/DDBJ whole genome shotgun (WGS) entry which is preliminary data.</text>
</comment>
<evidence type="ECO:0000313" key="1">
    <source>
        <dbReference type="EMBL" id="CAA2999462.1"/>
    </source>
</evidence>
<dbReference type="Proteomes" id="UP000594638">
    <property type="component" value="Unassembled WGS sequence"/>
</dbReference>
<dbReference type="Gramene" id="OE9A117580T1">
    <property type="protein sequence ID" value="OE9A117580C1"/>
    <property type="gene ID" value="OE9A117580"/>
</dbReference>
<evidence type="ECO:0000313" key="2">
    <source>
        <dbReference type="Proteomes" id="UP000594638"/>
    </source>
</evidence>
<organism evidence="1 2">
    <name type="scientific">Olea europaea subsp. europaea</name>
    <dbReference type="NCBI Taxonomy" id="158383"/>
    <lineage>
        <taxon>Eukaryota</taxon>
        <taxon>Viridiplantae</taxon>
        <taxon>Streptophyta</taxon>
        <taxon>Embryophyta</taxon>
        <taxon>Tracheophyta</taxon>
        <taxon>Spermatophyta</taxon>
        <taxon>Magnoliopsida</taxon>
        <taxon>eudicotyledons</taxon>
        <taxon>Gunneridae</taxon>
        <taxon>Pentapetalae</taxon>
        <taxon>asterids</taxon>
        <taxon>lamiids</taxon>
        <taxon>Lamiales</taxon>
        <taxon>Oleaceae</taxon>
        <taxon>Oleeae</taxon>
        <taxon>Olea</taxon>
    </lineage>
</organism>
<gene>
    <name evidence="1" type="ORF">OLEA9_A117580</name>
</gene>
<dbReference type="EMBL" id="CACTIH010005634">
    <property type="protein sequence ID" value="CAA2999462.1"/>
    <property type="molecule type" value="Genomic_DNA"/>
</dbReference>
<keyword evidence="2" id="KW-1185">Reference proteome</keyword>
<protein>
    <submittedName>
        <fullName evidence="1">Uncharacterized protein</fullName>
    </submittedName>
</protein>
<proteinExistence type="predicted"/>